<dbReference type="Proteomes" id="UP000799438">
    <property type="component" value="Unassembled WGS sequence"/>
</dbReference>
<proteinExistence type="predicted"/>
<feature type="transmembrane region" description="Helical" evidence="3">
    <location>
        <begin position="488"/>
        <end position="508"/>
    </location>
</feature>
<feature type="transmembrane region" description="Helical" evidence="3">
    <location>
        <begin position="297"/>
        <end position="320"/>
    </location>
</feature>
<evidence type="ECO:0000256" key="2">
    <source>
        <dbReference type="SAM" id="MobiDB-lite"/>
    </source>
</evidence>
<evidence type="ECO:0000313" key="7">
    <source>
        <dbReference type="Proteomes" id="UP000799438"/>
    </source>
</evidence>
<dbReference type="GeneID" id="54296910"/>
<feature type="transmembrane region" description="Helical" evidence="3">
    <location>
        <begin position="433"/>
        <end position="454"/>
    </location>
</feature>
<keyword evidence="3" id="KW-1133">Transmembrane helix</keyword>
<evidence type="ECO:0000259" key="5">
    <source>
        <dbReference type="Pfam" id="PF23317"/>
    </source>
</evidence>
<name>A0A6A6B0R5_9PEZI</name>
<feature type="domain" description="YVC1 N-terminal linker helical" evidence="4">
    <location>
        <begin position="44"/>
        <end position="223"/>
    </location>
</feature>
<feature type="transmembrane region" description="Helical" evidence="3">
    <location>
        <begin position="373"/>
        <end position="391"/>
    </location>
</feature>
<feature type="transmembrane region" description="Helical" evidence="3">
    <location>
        <begin position="236"/>
        <end position="256"/>
    </location>
</feature>
<keyword evidence="7" id="KW-1185">Reference proteome</keyword>
<feature type="transmembrane region" description="Helical" evidence="3">
    <location>
        <begin position="268"/>
        <end position="285"/>
    </location>
</feature>
<keyword evidence="1" id="KW-0175">Coiled coil</keyword>
<dbReference type="AlphaFoldDB" id="A0A6A6B0R5"/>
<dbReference type="RefSeq" id="XP_033392532.1">
    <property type="nucleotide sequence ID" value="XM_033539414.1"/>
</dbReference>
<protein>
    <submittedName>
        <fullName evidence="6">Uncharacterized protein</fullName>
    </submittedName>
</protein>
<dbReference type="InterPro" id="IPR056337">
    <property type="entry name" value="LHD_YVC1"/>
</dbReference>
<organism evidence="6 7">
    <name type="scientific">Aplosporella prunicola CBS 121167</name>
    <dbReference type="NCBI Taxonomy" id="1176127"/>
    <lineage>
        <taxon>Eukaryota</taxon>
        <taxon>Fungi</taxon>
        <taxon>Dikarya</taxon>
        <taxon>Ascomycota</taxon>
        <taxon>Pezizomycotina</taxon>
        <taxon>Dothideomycetes</taxon>
        <taxon>Dothideomycetes incertae sedis</taxon>
        <taxon>Botryosphaeriales</taxon>
        <taxon>Aplosporellaceae</taxon>
        <taxon>Aplosporella</taxon>
    </lineage>
</organism>
<dbReference type="OrthoDB" id="301415at2759"/>
<evidence type="ECO:0000313" key="6">
    <source>
        <dbReference type="EMBL" id="KAF2136814.1"/>
    </source>
</evidence>
<gene>
    <name evidence="6" type="ORF">K452DRAFT_279371</name>
</gene>
<reference evidence="6" key="1">
    <citation type="journal article" date="2020" name="Stud. Mycol.">
        <title>101 Dothideomycetes genomes: a test case for predicting lifestyles and emergence of pathogens.</title>
        <authorList>
            <person name="Haridas S."/>
            <person name="Albert R."/>
            <person name="Binder M."/>
            <person name="Bloem J."/>
            <person name="Labutti K."/>
            <person name="Salamov A."/>
            <person name="Andreopoulos B."/>
            <person name="Baker S."/>
            <person name="Barry K."/>
            <person name="Bills G."/>
            <person name="Bluhm B."/>
            <person name="Cannon C."/>
            <person name="Castanera R."/>
            <person name="Culley D."/>
            <person name="Daum C."/>
            <person name="Ezra D."/>
            <person name="Gonzalez J."/>
            <person name="Henrissat B."/>
            <person name="Kuo A."/>
            <person name="Liang C."/>
            <person name="Lipzen A."/>
            <person name="Lutzoni F."/>
            <person name="Magnuson J."/>
            <person name="Mondo S."/>
            <person name="Nolan M."/>
            <person name="Ohm R."/>
            <person name="Pangilinan J."/>
            <person name="Park H.-J."/>
            <person name="Ramirez L."/>
            <person name="Alfaro M."/>
            <person name="Sun H."/>
            <person name="Tritt A."/>
            <person name="Yoshinaga Y."/>
            <person name="Zwiers L.-H."/>
            <person name="Turgeon B."/>
            <person name="Goodwin S."/>
            <person name="Spatafora J."/>
            <person name="Crous P."/>
            <person name="Grigoriev I."/>
        </authorList>
    </citation>
    <scope>NUCLEOTIDE SEQUENCE</scope>
    <source>
        <strain evidence="6">CBS 121167</strain>
    </source>
</reference>
<dbReference type="PANTHER" id="PTHR35859">
    <property type="entry name" value="NONSELECTIVE CATION CHANNEL PROTEIN"/>
    <property type="match status" value="1"/>
</dbReference>
<evidence type="ECO:0000256" key="3">
    <source>
        <dbReference type="SAM" id="Phobius"/>
    </source>
</evidence>
<dbReference type="Pfam" id="PF23317">
    <property type="entry name" value="YVC1_C"/>
    <property type="match status" value="1"/>
</dbReference>
<feature type="coiled-coil region" evidence="1">
    <location>
        <begin position="588"/>
        <end position="615"/>
    </location>
</feature>
<feature type="region of interest" description="Disordered" evidence="2">
    <location>
        <begin position="629"/>
        <end position="653"/>
    </location>
</feature>
<dbReference type="EMBL" id="ML995511">
    <property type="protein sequence ID" value="KAF2136814.1"/>
    <property type="molecule type" value="Genomic_DNA"/>
</dbReference>
<feature type="transmembrane region" description="Helical" evidence="3">
    <location>
        <begin position="520"/>
        <end position="538"/>
    </location>
</feature>
<dbReference type="InterPro" id="IPR052971">
    <property type="entry name" value="TRP_calcium_channel"/>
</dbReference>
<keyword evidence="3" id="KW-0812">Transmembrane</keyword>
<evidence type="ECO:0000256" key="1">
    <source>
        <dbReference type="SAM" id="Coils"/>
    </source>
</evidence>
<sequence>MVRWGELFNVEGRDRRHHWRDEMRALLPTRRDDVPPSPIDAKEVTKIALRLKHQIEVVIPCEVSVEDVTKPHSPVITSAVVDLARQAGGEENKACVVYALLVVKKWFNEQADLELWDTDLHQVRAEACQVLAKAIIESEEDEVYLHQHVLLKRYSIFVDGQETLPANVIERAVDLHALLVIGSAGYQRCISFLWRGWLVQDDEDPSNFVDYKDKGDTNYWSHFDPERMRAPAYQNAVQIAFSLIYLGLYTGAINTINPSGDLDVVEGLLYIFTWGFIFDEMAKFWKVGRYYISFWNMFNSTLYALLTISFVTRIIALVHSDGSDKRQHFNELSYNFLAFTAPMFWMRLLLYLDTFRFFGAMFVVLKVMMKESIIFFALLVVILVGFFQGFMGMDQVDNKITATSFIVQAMLNAIMQSPEFEGFDRFAPPFGLILYYVFTFVVMVVLLNILIALYNSAYEDITDNAVDEYMALVSQKTMQFVRAPDENVFIAPFNLIELFCLIIPFEWWMPAHTYARLNDHVMAVIYSPLLLITALLETRQARRVCSNRHRGGLDDDTTQEWEQLAGTVDFEASGWSKRCEEVKPALGEDAAAKEVRALRKEVAEMKELIMALVRASPEGSRFLEDSGVVAEVGVGDEDGDGVGGPDEQAVESE</sequence>
<evidence type="ECO:0000259" key="4">
    <source>
        <dbReference type="Pfam" id="PF23190"/>
    </source>
</evidence>
<dbReference type="InterPro" id="IPR056336">
    <property type="entry name" value="YVC1_C"/>
</dbReference>
<feature type="domain" description="Calcium channel YVC1-like C-terminal transmembrane" evidence="5">
    <location>
        <begin position="258"/>
        <end position="533"/>
    </location>
</feature>
<dbReference type="PANTHER" id="PTHR35859:SF1">
    <property type="entry name" value="NONSELECTIVE CATION CHANNEL PROTEIN"/>
    <property type="match status" value="1"/>
</dbReference>
<dbReference type="Pfam" id="PF23190">
    <property type="entry name" value="LHD_TRPY1"/>
    <property type="match status" value="1"/>
</dbReference>
<accession>A0A6A6B0R5</accession>
<keyword evidence="3" id="KW-0472">Membrane</keyword>